<keyword evidence="2" id="KW-1185">Reference proteome</keyword>
<evidence type="ECO:0000313" key="2">
    <source>
        <dbReference type="Proteomes" id="UP000326757"/>
    </source>
</evidence>
<comment type="caution">
    <text evidence="1">The sequence shown here is derived from an EMBL/GenBank/DDBJ whole genome shotgun (WGS) entry which is preliminary data.</text>
</comment>
<dbReference type="AlphaFoldDB" id="A0A5N6K4R8"/>
<sequence length="73" mass="8343">MLRNQARAQSSNLGCSWLPYQLAHPFTALKVETHSKLPIYPSIHSSIHLSSHPSFFLLYHLHLLSFIITSIPF</sequence>
<protein>
    <submittedName>
        <fullName evidence="1">Uncharacterized protein</fullName>
    </submittedName>
</protein>
<dbReference type="EMBL" id="VIGI01000008">
    <property type="protein sequence ID" value="KAB8297297.1"/>
    <property type="molecule type" value="Genomic_DNA"/>
</dbReference>
<reference evidence="1 2" key="1">
    <citation type="submission" date="2019-06" db="EMBL/GenBank/DDBJ databases">
        <title>Genome Sequence of the Brown Rot Fungal Pathogen Monilinia laxa.</title>
        <authorList>
            <person name="De Miccolis Angelini R.M."/>
            <person name="Landi L."/>
            <person name="Abate D."/>
            <person name="Pollastro S."/>
            <person name="Romanazzi G."/>
            <person name="Faretra F."/>
        </authorList>
    </citation>
    <scope>NUCLEOTIDE SEQUENCE [LARGE SCALE GENOMIC DNA]</scope>
    <source>
        <strain evidence="1 2">Mlax316</strain>
    </source>
</reference>
<evidence type="ECO:0000313" key="1">
    <source>
        <dbReference type="EMBL" id="KAB8297297.1"/>
    </source>
</evidence>
<name>A0A5N6K4R8_MONLA</name>
<accession>A0A5N6K4R8</accession>
<organism evidence="1 2">
    <name type="scientific">Monilinia laxa</name>
    <name type="common">Brown rot fungus</name>
    <name type="synonym">Sclerotinia laxa</name>
    <dbReference type="NCBI Taxonomy" id="61186"/>
    <lineage>
        <taxon>Eukaryota</taxon>
        <taxon>Fungi</taxon>
        <taxon>Dikarya</taxon>
        <taxon>Ascomycota</taxon>
        <taxon>Pezizomycotina</taxon>
        <taxon>Leotiomycetes</taxon>
        <taxon>Helotiales</taxon>
        <taxon>Sclerotiniaceae</taxon>
        <taxon>Monilinia</taxon>
    </lineage>
</organism>
<dbReference type="Proteomes" id="UP000326757">
    <property type="component" value="Unassembled WGS sequence"/>
</dbReference>
<gene>
    <name evidence="1" type="ORF">EYC80_002652</name>
</gene>
<proteinExistence type="predicted"/>